<evidence type="ECO:0000256" key="4">
    <source>
        <dbReference type="ARBA" id="ARBA00022960"/>
    </source>
</evidence>
<evidence type="ECO:0000256" key="5">
    <source>
        <dbReference type="ARBA" id="ARBA00022984"/>
    </source>
</evidence>
<dbReference type="GO" id="GO:0009252">
    <property type="term" value="P:peptidoglycan biosynthetic process"/>
    <property type="evidence" value="ECO:0007669"/>
    <property type="project" value="UniProtKB-KW"/>
</dbReference>
<evidence type="ECO:0000256" key="9">
    <source>
        <dbReference type="RuleBase" id="RU004016"/>
    </source>
</evidence>
<dbReference type="GO" id="GO:0009002">
    <property type="term" value="F:serine-type D-Ala-D-Ala carboxypeptidase activity"/>
    <property type="evidence" value="ECO:0007669"/>
    <property type="project" value="InterPro"/>
</dbReference>
<dbReference type="EMBL" id="JAUNQW010000034">
    <property type="protein sequence ID" value="MDO5457918.1"/>
    <property type="molecule type" value="Genomic_DNA"/>
</dbReference>
<keyword evidence="3 11" id="KW-0378">Hydrolase</keyword>
<feature type="domain" description="Peptidase S11 D-alanyl-D-alanine carboxypeptidase A N-terminal" evidence="10">
    <location>
        <begin position="27"/>
        <end position="282"/>
    </location>
</feature>
<feature type="active site" description="Acyl-ester intermediate" evidence="7">
    <location>
        <position position="63"/>
    </location>
</feature>
<dbReference type="Proteomes" id="UP001171751">
    <property type="component" value="Unassembled WGS sequence"/>
</dbReference>
<dbReference type="SUPFAM" id="SSF56601">
    <property type="entry name" value="beta-lactamase/transpeptidase-like"/>
    <property type="match status" value="1"/>
</dbReference>
<dbReference type="GO" id="GO:0071555">
    <property type="term" value="P:cell wall organization"/>
    <property type="evidence" value="ECO:0007669"/>
    <property type="project" value="UniProtKB-KW"/>
</dbReference>
<evidence type="ECO:0000259" key="10">
    <source>
        <dbReference type="Pfam" id="PF00768"/>
    </source>
</evidence>
<evidence type="ECO:0000256" key="2">
    <source>
        <dbReference type="ARBA" id="ARBA00022729"/>
    </source>
</evidence>
<evidence type="ECO:0000256" key="3">
    <source>
        <dbReference type="ARBA" id="ARBA00022801"/>
    </source>
</evidence>
<dbReference type="InterPro" id="IPR018044">
    <property type="entry name" value="Peptidase_S11"/>
</dbReference>
<name>A0AA43UDH0_9LACT</name>
<comment type="similarity">
    <text evidence="1 9">Belongs to the peptidase S11 family.</text>
</comment>
<dbReference type="PANTHER" id="PTHR21581">
    <property type="entry name" value="D-ALANYL-D-ALANINE CARBOXYPEPTIDASE"/>
    <property type="match status" value="1"/>
</dbReference>
<dbReference type="Pfam" id="PF00768">
    <property type="entry name" value="Peptidase_S11"/>
    <property type="match status" value="1"/>
</dbReference>
<feature type="active site" description="Proton acceptor" evidence="7">
    <location>
        <position position="66"/>
    </location>
</feature>
<keyword evidence="4" id="KW-0133">Cell shape</keyword>
<keyword evidence="6" id="KW-0961">Cell wall biogenesis/degradation</keyword>
<proteinExistence type="inferred from homology"/>
<feature type="binding site" evidence="8">
    <location>
        <position position="253"/>
    </location>
    <ligand>
        <name>substrate</name>
    </ligand>
</feature>
<dbReference type="Gene3D" id="3.40.710.10">
    <property type="entry name" value="DD-peptidase/beta-lactamase superfamily"/>
    <property type="match status" value="1"/>
</dbReference>
<keyword evidence="2" id="KW-0732">Signal</keyword>
<dbReference type="GO" id="GO:0008360">
    <property type="term" value="P:regulation of cell shape"/>
    <property type="evidence" value="ECO:0007669"/>
    <property type="project" value="UniProtKB-KW"/>
</dbReference>
<dbReference type="PRINTS" id="PR00725">
    <property type="entry name" value="DADACBPTASE1"/>
</dbReference>
<dbReference type="InterPro" id="IPR012338">
    <property type="entry name" value="Beta-lactam/transpept-like"/>
</dbReference>
<evidence type="ECO:0000256" key="7">
    <source>
        <dbReference type="PIRSR" id="PIRSR618044-1"/>
    </source>
</evidence>
<evidence type="ECO:0000256" key="1">
    <source>
        <dbReference type="ARBA" id="ARBA00007164"/>
    </source>
</evidence>
<keyword evidence="12" id="KW-1185">Reference proteome</keyword>
<dbReference type="GO" id="GO:0006508">
    <property type="term" value="P:proteolysis"/>
    <property type="evidence" value="ECO:0007669"/>
    <property type="project" value="InterPro"/>
</dbReference>
<organism evidence="11 12">
    <name type="scientific">Atopococcus tabaci</name>
    <dbReference type="NCBI Taxonomy" id="269774"/>
    <lineage>
        <taxon>Bacteria</taxon>
        <taxon>Bacillati</taxon>
        <taxon>Bacillota</taxon>
        <taxon>Bacilli</taxon>
        <taxon>Lactobacillales</taxon>
        <taxon>Carnobacteriaceae</taxon>
        <taxon>Atopococcus</taxon>
    </lineage>
</organism>
<dbReference type="InterPro" id="IPR001967">
    <property type="entry name" value="Peptidase_S11_N"/>
</dbReference>
<evidence type="ECO:0000256" key="8">
    <source>
        <dbReference type="PIRSR" id="PIRSR618044-2"/>
    </source>
</evidence>
<protein>
    <submittedName>
        <fullName evidence="11">Serine hydrolase</fullName>
    </submittedName>
</protein>
<comment type="caution">
    <text evidence="11">The sequence shown here is derived from an EMBL/GenBank/DDBJ whole genome shotgun (WGS) entry which is preliminary data.</text>
</comment>
<sequence length="441" mass="48929">MKKLTFVILFMMSFLTPQKEVYALDKQAAVPPDIKAEAAFSIDYDSQQVLVNKDGDSLRPIASMSKMIGAYILLEAIQNGELSWEEEVTASKQAAEISENQDLSNVPLIEGNTYTVRELFDALAIYSANSATIALAEHYAGSETNFIVLMQNQLDSWGISDYYIISSTGLNNALVPEEYWYPGTDEEDENMLSARDTAKVAHHLVSDFPAYLDLAKVPEMTFRPGQEEEVLMRNYNEMLPGLAYERSGVTGLKTGTTKGSGASIALTAQEGGRRIIGIIMNAGDGIENKSQRYEASNQLLDYSFNHFVERSVTLEDFGLPGRIVLLHGQDESVGLELAEAPTMMLPIETDLSNWLSEATYHPHLDWDEDKLSAPAIEGMEYASYHLQPSLGYLDENQTGPDIRVLFSETIKSLPGYQIIWNKTINAISSIWQKITTSLSSV</sequence>
<keyword evidence="5" id="KW-0573">Peptidoglycan synthesis</keyword>
<dbReference type="AlphaFoldDB" id="A0AA43UDH0"/>
<accession>A0AA43UDH0</accession>
<dbReference type="PANTHER" id="PTHR21581:SF11">
    <property type="entry name" value="D-ALANYL-D-ALANINE CARBOXYPEPTIDASE DACA"/>
    <property type="match status" value="1"/>
</dbReference>
<gene>
    <name evidence="11" type="ORF">Q4F26_06170</name>
</gene>
<evidence type="ECO:0000256" key="6">
    <source>
        <dbReference type="ARBA" id="ARBA00023316"/>
    </source>
</evidence>
<feature type="active site" evidence="7">
    <location>
        <position position="127"/>
    </location>
</feature>
<evidence type="ECO:0000313" key="11">
    <source>
        <dbReference type="EMBL" id="MDO5457918.1"/>
    </source>
</evidence>
<reference evidence="11" key="1">
    <citation type="submission" date="2023-07" db="EMBL/GenBank/DDBJ databases">
        <title>Between Cages and Wild: Unraveling the Impact of Captivity on Animal Microbiomes and Antimicrobial Resistance.</title>
        <authorList>
            <person name="Schmartz G.P."/>
            <person name="Rehner J."/>
            <person name="Schuff M.J."/>
            <person name="Becker S.L."/>
            <person name="Kravczyk M."/>
            <person name="Gurevich A."/>
            <person name="Francke R."/>
            <person name="Mueller R."/>
            <person name="Keller V."/>
            <person name="Keller A."/>
        </authorList>
    </citation>
    <scope>NUCLEOTIDE SEQUENCE</scope>
    <source>
        <strain evidence="11">S39M_St_73</strain>
    </source>
</reference>
<evidence type="ECO:0000313" key="12">
    <source>
        <dbReference type="Proteomes" id="UP001171751"/>
    </source>
</evidence>